<evidence type="ECO:0000313" key="2">
    <source>
        <dbReference type="EMBL" id="KYQ47996.1"/>
    </source>
</evidence>
<evidence type="ECO:0000313" key="3">
    <source>
        <dbReference type="Proteomes" id="UP000075809"/>
    </source>
</evidence>
<sequence>MTGDYSVRGCAIAVGGAASRSLHLCKRASGATEQRTRTRRPRKRGSVIDCGRVGGPLGHVDTTHFYAMSSARWAAAVVPREDPLFMLLYAGAGRSTTARWAE</sequence>
<dbReference type="EMBL" id="KQ983039">
    <property type="protein sequence ID" value="KYQ47996.1"/>
    <property type="molecule type" value="Genomic_DNA"/>
</dbReference>
<gene>
    <name evidence="2" type="ORF">ALC60_12955</name>
</gene>
<dbReference type="AlphaFoldDB" id="A0A151WJH8"/>
<name>A0A151WJH8_9HYME</name>
<organism evidence="2 3">
    <name type="scientific">Mycetomoellerius zeteki</name>
    <dbReference type="NCBI Taxonomy" id="64791"/>
    <lineage>
        <taxon>Eukaryota</taxon>
        <taxon>Metazoa</taxon>
        <taxon>Ecdysozoa</taxon>
        <taxon>Arthropoda</taxon>
        <taxon>Hexapoda</taxon>
        <taxon>Insecta</taxon>
        <taxon>Pterygota</taxon>
        <taxon>Neoptera</taxon>
        <taxon>Endopterygota</taxon>
        <taxon>Hymenoptera</taxon>
        <taxon>Apocrita</taxon>
        <taxon>Aculeata</taxon>
        <taxon>Formicoidea</taxon>
        <taxon>Formicidae</taxon>
        <taxon>Myrmicinae</taxon>
        <taxon>Mycetomoellerius</taxon>
    </lineage>
</organism>
<evidence type="ECO:0000256" key="1">
    <source>
        <dbReference type="SAM" id="MobiDB-lite"/>
    </source>
</evidence>
<reference evidence="2 3" key="1">
    <citation type="submission" date="2015-09" db="EMBL/GenBank/DDBJ databases">
        <title>Trachymyrmex zeteki WGS genome.</title>
        <authorList>
            <person name="Nygaard S."/>
            <person name="Hu H."/>
            <person name="Boomsma J."/>
            <person name="Zhang G."/>
        </authorList>
    </citation>
    <scope>NUCLEOTIDE SEQUENCE [LARGE SCALE GENOMIC DNA]</scope>
    <source>
        <strain evidence="2">Tzet28-1</strain>
        <tissue evidence="2">Whole body</tissue>
    </source>
</reference>
<keyword evidence="3" id="KW-1185">Reference proteome</keyword>
<accession>A0A151WJH8</accession>
<dbReference type="Proteomes" id="UP000075809">
    <property type="component" value="Unassembled WGS sequence"/>
</dbReference>
<feature type="region of interest" description="Disordered" evidence="1">
    <location>
        <begin position="28"/>
        <end position="48"/>
    </location>
</feature>
<protein>
    <submittedName>
        <fullName evidence="2">Uncharacterized protein</fullName>
    </submittedName>
</protein>
<proteinExistence type="predicted"/>